<keyword evidence="1" id="KW-0732">Signal</keyword>
<evidence type="ECO:0008006" key="4">
    <source>
        <dbReference type="Google" id="ProtNLM"/>
    </source>
</evidence>
<feature type="chain" id="PRO_5046178823" description="T9SS type A sorting domain-containing protein" evidence="1">
    <location>
        <begin position="30"/>
        <end position="151"/>
    </location>
</feature>
<evidence type="ECO:0000313" key="3">
    <source>
        <dbReference type="Proteomes" id="UP001501725"/>
    </source>
</evidence>
<evidence type="ECO:0000256" key="1">
    <source>
        <dbReference type="SAM" id="SignalP"/>
    </source>
</evidence>
<name>A0ABP8H756_9BACT</name>
<protein>
    <recommendedName>
        <fullName evidence="4">T9SS type A sorting domain-containing protein</fullName>
    </recommendedName>
</protein>
<dbReference type="Proteomes" id="UP001501725">
    <property type="component" value="Unassembled WGS sequence"/>
</dbReference>
<gene>
    <name evidence="2" type="ORF">GCM10023184_30080</name>
</gene>
<organism evidence="2 3">
    <name type="scientific">Flaviaesturariibacter amylovorans</name>
    <dbReference type="NCBI Taxonomy" id="1084520"/>
    <lineage>
        <taxon>Bacteria</taxon>
        <taxon>Pseudomonadati</taxon>
        <taxon>Bacteroidota</taxon>
        <taxon>Chitinophagia</taxon>
        <taxon>Chitinophagales</taxon>
        <taxon>Chitinophagaceae</taxon>
        <taxon>Flaviaestuariibacter</taxon>
    </lineage>
</organism>
<accession>A0ABP8H756</accession>
<keyword evidence="3" id="KW-1185">Reference proteome</keyword>
<dbReference type="EMBL" id="BAABGY010000008">
    <property type="protein sequence ID" value="GAA4335360.1"/>
    <property type="molecule type" value="Genomic_DNA"/>
</dbReference>
<reference evidence="3" key="1">
    <citation type="journal article" date="2019" name="Int. J. Syst. Evol. Microbiol.">
        <title>The Global Catalogue of Microorganisms (GCM) 10K type strain sequencing project: providing services to taxonomists for standard genome sequencing and annotation.</title>
        <authorList>
            <consortium name="The Broad Institute Genomics Platform"/>
            <consortium name="The Broad Institute Genome Sequencing Center for Infectious Disease"/>
            <person name="Wu L."/>
            <person name="Ma J."/>
        </authorList>
    </citation>
    <scope>NUCLEOTIDE SEQUENCE [LARGE SCALE GENOMIC DNA]</scope>
    <source>
        <strain evidence="3">JCM 17919</strain>
    </source>
</reference>
<proteinExistence type="predicted"/>
<comment type="caution">
    <text evidence="2">The sequence shown here is derived from an EMBL/GenBank/DDBJ whole genome shotgun (WGS) entry which is preliminary data.</text>
</comment>
<sequence>MHMKLLFHQPSNLLCLLFWILPLAGMAQATPATDGDPVPELHAAPSRAARMPARPADSVRRLLASQCDRKAPVFIFAPSLNHDLYLFNPFAYSGKLDVLLYSKEGQLLARQQLKLANDLLELKMHPHYRGEYFVQVSAPGFVVAKKIRKRG</sequence>
<evidence type="ECO:0000313" key="2">
    <source>
        <dbReference type="EMBL" id="GAA4335360.1"/>
    </source>
</evidence>
<feature type="signal peptide" evidence="1">
    <location>
        <begin position="1"/>
        <end position="29"/>
    </location>
</feature>